<name>A0A453GNA5_AEGTS</name>
<comment type="function">
    <text evidence="1">Is involved in the conjugation of reduced glutathione to a wide number of exogenous and endogenous hydrophobic electrophiles.</text>
</comment>
<dbReference type="Proteomes" id="UP000015105">
    <property type="component" value="Chromosome 3D"/>
</dbReference>
<comment type="subcellular location">
    <subcellularLocation>
        <location evidence="1">Cytoplasm</location>
        <location evidence="1">Cytosol</location>
    </subcellularLocation>
</comment>
<comment type="similarity">
    <text evidence="1">Belongs to the GST superfamily.</text>
</comment>
<keyword evidence="1" id="KW-0963">Cytoplasm</keyword>
<dbReference type="EnsemblPlants" id="AET3Gv21132800.1">
    <property type="protein sequence ID" value="AET3Gv21132800.1"/>
    <property type="gene ID" value="AET3Gv21132800"/>
</dbReference>
<sequence length="172" mass="18992">QGRSIREEDEETLMAGDAELKLLGWWAPGVSPYVLRAQMALAVKGLSYEYLPEDRWSKSDLLVASNPVYKKVPVLIHDGRPVCESLHIVEYLDDAPGLAGNGTSILPADPYSHAVARFWAAYVNDKVSSSFHTQITSGCAWSYISISTRFVATAVPFVHRDPQDSKVGGERR</sequence>
<reference evidence="4" key="2">
    <citation type="journal article" date="2017" name="Nat. Plants">
        <title>The Aegilops tauschii genome reveals multiple impacts of transposons.</title>
        <authorList>
            <person name="Zhao G."/>
            <person name="Zou C."/>
            <person name="Li K."/>
            <person name="Wang K."/>
            <person name="Li T."/>
            <person name="Gao L."/>
            <person name="Zhang X."/>
            <person name="Wang H."/>
            <person name="Yang Z."/>
            <person name="Liu X."/>
            <person name="Jiang W."/>
            <person name="Mao L."/>
            <person name="Kong X."/>
            <person name="Jiao Y."/>
            <person name="Jia J."/>
        </authorList>
    </citation>
    <scope>NUCLEOTIDE SEQUENCE [LARGE SCALE GENOMIC DNA]</scope>
    <source>
        <strain evidence="4">cv. AL8/78</strain>
    </source>
</reference>
<dbReference type="SUPFAM" id="SSF47616">
    <property type="entry name" value="GST C-terminal domain-like"/>
    <property type="match status" value="1"/>
</dbReference>
<dbReference type="Gene3D" id="3.40.30.10">
    <property type="entry name" value="Glutaredoxin"/>
    <property type="match status" value="1"/>
</dbReference>
<dbReference type="SFLD" id="SFLDS00019">
    <property type="entry name" value="Glutathione_Transferase_(cytos"/>
    <property type="match status" value="1"/>
</dbReference>
<comment type="catalytic activity">
    <reaction evidence="1">
        <text>RX + glutathione = an S-substituted glutathione + a halide anion + H(+)</text>
        <dbReference type="Rhea" id="RHEA:16437"/>
        <dbReference type="ChEBI" id="CHEBI:15378"/>
        <dbReference type="ChEBI" id="CHEBI:16042"/>
        <dbReference type="ChEBI" id="CHEBI:17792"/>
        <dbReference type="ChEBI" id="CHEBI:57925"/>
        <dbReference type="ChEBI" id="CHEBI:90779"/>
        <dbReference type="EC" id="2.5.1.18"/>
    </reaction>
</comment>
<dbReference type="InterPro" id="IPR045073">
    <property type="entry name" value="Omega/Tau-like"/>
</dbReference>
<accession>A0A453GNA5</accession>
<dbReference type="AlphaFoldDB" id="A0A453GNA5"/>
<dbReference type="InterPro" id="IPR036249">
    <property type="entry name" value="Thioredoxin-like_sf"/>
</dbReference>
<dbReference type="Pfam" id="PF02798">
    <property type="entry name" value="GST_N"/>
    <property type="match status" value="1"/>
</dbReference>
<dbReference type="EC" id="2.5.1.18" evidence="1"/>
<protein>
    <recommendedName>
        <fullName evidence="1">Glutathione S-transferase</fullName>
        <ecNumber evidence="1">2.5.1.18</ecNumber>
    </recommendedName>
</protein>
<organism evidence="3 4">
    <name type="scientific">Aegilops tauschii subsp. strangulata</name>
    <name type="common">Goatgrass</name>
    <dbReference type="NCBI Taxonomy" id="200361"/>
    <lineage>
        <taxon>Eukaryota</taxon>
        <taxon>Viridiplantae</taxon>
        <taxon>Streptophyta</taxon>
        <taxon>Embryophyta</taxon>
        <taxon>Tracheophyta</taxon>
        <taxon>Spermatophyta</taxon>
        <taxon>Magnoliopsida</taxon>
        <taxon>Liliopsida</taxon>
        <taxon>Poales</taxon>
        <taxon>Poaceae</taxon>
        <taxon>BOP clade</taxon>
        <taxon>Pooideae</taxon>
        <taxon>Triticodae</taxon>
        <taxon>Triticeae</taxon>
        <taxon>Triticinae</taxon>
        <taxon>Aegilops</taxon>
    </lineage>
</organism>
<dbReference type="GO" id="GO:0005829">
    <property type="term" value="C:cytosol"/>
    <property type="evidence" value="ECO:0007669"/>
    <property type="project" value="UniProtKB-SubCell"/>
</dbReference>
<evidence type="ECO:0000259" key="2">
    <source>
        <dbReference type="PROSITE" id="PS50404"/>
    </source>
</evidence>
<dbReference type="PROSITE" id="PS50404">
    <property type="entry name" value="GST_NTER"/>
    <property type="match status" value="1"/>
</dbReference>
<dbReference type="GO" id="GO:0006749">
    <property type="term" value="P:glutathione metabolic process"/>
    <property type="evidence" value="ECO:0007669"/>
    <property type="project" value="TreeGrafter"/>
</dbReference>
<reference evidence="4" key="1">
    <citation type="journal article" date="2014" name="Science">
        <title>Ancient hybridizations among the ancestral genomes of bread wheat.</title>
        <authorList>
            <consortium name="International Wheat Genome Sequencing Consortium,"/>
            <person name="Marcussen T."/>
            <person name="Sandve S.R."/>
            <person name="Heier L."/>
            <person name="Spannagl M."/>
            <person name="Pfeifer M."/>
            <person name="Jakobsen K.S."/>
            <person name="Wulff B.B."/>
            <person name="Steuernagel B."/>
            <person name="Mayer K.F."/>
            <person name="Olsen O.A."/>
        </authorList>
    </citation>
    <scope>NUCLEOTIDE SEQUENCE [LARGE SCALE GENOMIC DNA]</scope>
    <source>
        <strain evidence="4">cv. AL8/78</strain>
    </source>
</reference>
<dbReference type="GO" id="GO:0004364">
    <property type="term" value="F:glutathione transferase activity"/>
    <property type="evidence" value="ECO:0007669"/>
    <property type="project" value="UniProtKB-UniRule"/>
</dbReference>
<dbReference type="SUPFAM" id="SSF52833">
    <property type="entry name" value="Thioredoxin-like"/>
    <property type="match status" value="1"/>
</dbReference>
<dbReference type="Gene3D" id="1.20.1050.10">
    <property type="match status" value="1"/>
</dbReference>
<evidence type="ECO:0000313" key="4">
    <source>
        <dbReference type="Proteomes" id="UP000015105"/>
    </source>
</evidence>
<evidence type="ECO:0000313" key="3">
    <source>
        <dbReference type="EnsemblPlants" id="AET3Gv21132800.1"/>
    </source>
</evidence>
<dbReference type="PANTHER" id="PTHR11260:SF525">
    <property type="entry name" value="GLUTATHIONE S-TRANSFERASE"/>
    <property type="match status" value="1"/>
</dbReference>
<dbReference type="CDD" id="cd03058">
    <property type="entry name" value="GST_N_Tau"/>
    <property type="match status" value="1"/>
</dbReference>
<dbReference type="Gramene" id="AET3Gv21132800.1">
    <property type="protein sequence ID" value="AET3Gv21132800.1"/>
    <property type="gene ID" value="AET3Gv21132800"/>
</dbReference>
<evidence type="ECO:0000256" key="1">
    <source>
        <dbReference type="RuleBase" id="RU369102"/>
    </source>
</evidence>
<keyword evidence="4" id="KW-1185">Reference proteome</keyword>
<dbReference type="InterPro" id="IPR040079">
    <property type="entry name" value="Glutathione_S-Trfase"/>
</dbReference>
<dbReference type="STRING" id="200361.A0A453GNA5"/>
<proteinExistence type="inferred from homology"/>
<dbReference type="InterPro" id="IPR036282">
    <property type="entry name" value="Glutathione-S-Trfase_C_sf"/>
</dbReference>
<reference evidence="3" key="4">
    <citation type="submission" date="2019-03" db="UniProtKB">
        <authorList>
            <consortium name="EnsemblPlants"/>
        </authorList>
    </citation>
    <scope>IDENTIFICATION</scope>
</reference>
<dbReference type="InterPro" id="IPR004045">
    <property type="entry name" value="Glutathione_S-Trfase_N"/>
</dbReference>
<feature type="domain" description="GST N-terminal" evidence="2">
    <location>
        <begin position="18"/>
        <end position="100"/>
    </location>
</feature>
<reference evidence="3" key="5">
    <citation type="journal article" date="2021" name="G3 (Bethesda)">
        <title>Aegilops tauschii genome assembly Aet v5.0 features greater sequence contiguity and improved annotation.</title>
        <authorList>
            <person name="Wang L."/>
            <person name="Zhu T."/>
            <person name="Rodriguez J.C."/>
            <person name="Deal K.R."/>
            <person name="Dubcovsky J."/>
            <person name="McGuire P.E."/>
            <person name="Lux T."/>
            <person name="Spannagl M."/>
            <person name="Mayer K.F.X."/>
            <person name="Baldrich P."/>
            <person name="Meyers B.C."/>
            <person name="Huo N."/>
            <person name="Gu Y.Q."/>
            <person name="Zhou H."/>
            <person name="Devos K.M."/>
            <person name="Bennetzen J.L."/>
            <person name="Unver T."/>
            <person name="Budak H."/>
            <person name="Gulick P.J."/>
            <person name="Galiba G."/>
            <person name="Kalapos B."/>
            <person name="Nelson D.R."/>
            <person name="Li P."/>
            <person name="You F.M."/>
            <person name="Luo M.C."/>
            <person name="Dvorak J."/>
        </authorList>
    </citation>
    <scope>NUCLEOTIDE SEQUENCE [LARGE SCALE GENOMIC DNA]</scope>
    <source>
        <strain evidence="3">cv. AL8/78</strain>
    </source>
</reference>
<keyword evidence="1" id="KW-0808">Transferase</keyword>
<dbReference type="PANTHER" id="PTHR11260">
    <property type="entry name" value="GLUTATHIONE S-TRANSFERASE, GST, SUPERFAMILY, GST DOMAIN CONTAINING"/>
    <property type="match status" value="1"/>
</dbReference>
<reference evidence="3" key="3">
    <citation type="journal article" date="2017" name="Nature">
        <title>Genome sequence of the progenitor of the wheat D genome Aegilops tauschii.</title>
        <authorList>
            <person name="Luo M.C."/>
            <person name="Gu Y.Q."/>
            <person name="Puiu D."/>
            <person name="Wang H."/>
            <person name="Twardziok S.O."/>
            <person name="Deal K.R."/>
            <person name="Huo N."/>
            <person name="Zhu T."/>
            <person name="Wang L."/>
            <person name="Wang Y."/>
            <person name="McGuire P.E."/>
            <person name="Liu S."/>
            <person name="Long H."/>
            <person name="Ramasamy R.K."/>
            <person name="Rodriguez J.C."/>
            <person name="Van S.L."/>
            <person name="Yuan L."/>
            <person name="Wang Z."/>
            <person name="Xia Z."/>
            <person name="Xiao L."/>
            <person name="Anderson O.D."/>
            <person name="Ouyang S."/>
            <person name="Liang Y."/>
            <person name="Zimin A.V."/>
            <person name="Pertea G."/>
            <person name="Qi P."/>
            <person name="Bennetzen J.L."/>
            <person name="Dai X."/>
            <person name="Dawson M.W."/>
            <person name="Muller H.G."/>
            <person name="Kugler K."/>
            <person name="Rivarola-Duarte L."/>
            <person name="Spannagl M."/>
            <person name="Mayer K.F.X."/>
            <person name="Lu F.H."/>
            <person name="Bevan M.W."/>
            <person name="Leroy P."/>
            <person name="Li P."/>
            <person name="You F.M."/>
            <person name="Sun Q."/>
            <person name="Liu Z."/>
            <person name="Lyons E."/>
            <person name="Wicker T."/>
            <person name="Salzberg S.L."/>
            <person name="Devos K.M."/>
            <person name="Dvorak J."/>
        </authorList>
    </citation>
    <scope>NUCLEOTIDE SEQUENCE [LARGE SCALE GENOMIC DNA]</scope>
    <source>
        <strain evidence="3">cv. AL8/78</strain>
    </source>
</reference>